<evidence type="ECO:0000259" key="3">
    <source>
        <dbReference type="PROSITE" id="PS50902"/>
    </source>
</evidence>
<feature type="domain" description="Flavodoxin-like" evidence="3">
    <location>
        <begin position="1"/>
        <end position="81"/>
    </location>
</feature>
<keyword evidence="1 2" id="KW-0193">Cuticle</keyword>
<dbReference type="GO" id="GO:0010181">
    <property type="term" value="F:FMN binding"/>
    <property type="evidence" value="ECO:0007669"/>
    <property type="project" value="InterPro"/>
</dbReference>
<dbReference type="GO" id="GO:0005615">
    <property type="term" value="C:extracellular space"/>
    <property type="evidence" value="ECO:0007669"/>
    <property type="project" value="TreeGrafter"/>
</dbReference>
<protein>
    <submittedName>
        <fullName evidence="4">Insect cuticle protein</fullName>
    </submittedName>
</protein>
<accession>A0AAW1M496</accession>
<evidence type="ECO:0000256" key="1">
    <source>
        <dbReference type="ARBA" id="ARBA00022460"/>
    </source>
</evidence>
<gene>
    <name evidence="4" type="ORF">QE152_g8893</name>
</gene>
<dbReference type="Gene3D" id="3.40.50.360">
    <property type="match status" value="1"/>
</dbReference>
<dbReference type="Pfam" id="PF00258">
    <property type="entry name" value="Flavodoxin_1"/>
    <property type="match status" value="1"/>
</dbReference>
<dbReference type="PROSITE" id="PS00233">
    <property type="entry name" value="CHIT_BIND_RR_1"/>
    <property type="match status" value="1"/>
</dbReference>
<dbReference type="InterPro" id="IPR000618">
    <property type="entry name" value="Insect_cuticle"/>
</dbReference>
<dbReference type="InterPro" id="IPR029039">
    <property type="entry name" value="Flavoprotein-like_sf"/>
</dbReference>
<dbReference type="PANTHER" id="PTHR12236">
    <property type="entry name" value="STRUCTURAL CONTITUENT OF CUTICLE"/>
    <property type="match status" value="1"/>
</dbReference>
<reference evidence="4 5" key="1">
    <citation type="journal article" date="2024" name="BMC Genomics">
        <title>De novo assembly and annotation of Popillia japonica's genome with initial clues to its potential as an invasive pest.</title>
        <authorList>
            <person name="Cucini C."/>
            <person name="Boschi S."/>
            <person name="Funari R."/>
            <person name="Cardaioli E."/>
            <person name="Iannotti N."/>
            <person name="Marturano G."/>
            <person name="Paoli F."/>
            <person name="Bruttini M."/>
            <person name="Carapelli A."/>
            <person name="Frati F."/>
            <person name="Nardi F."/>
        </authorList>
    </citation>
    <scope>NUCLEOTIDE SEQUENCE [LARGE SCALE GENOMIC DNA]</scope>
    <source>
        <strain evidence="4">DMR45628</strain>
    </source>
</reference>
<dbReference type="PROSITE" id="PS50902">
    <property type="entry name" value="FLAVODOXIN_LIKE"/>
    <property type="match status" value="1"/>
</dbReference>
<evidence type="ECO:0000256" key="2">
    <source>
        <dbReference type="PROSITE-ProRule" id="PRU00497"/>
    </source>
</evidence>
<dbReference type="InterPro" id="IPR001094">
    <property type="entry name" value="Flavdoxin-like"/>
</dbReference>
<dbReference type="SUPFAM" id="SSF52218">
    <property type="entry name" value="Flavoproteins"/>
    <property type="match status" value="1"/>
</dbReference>
<name>A0AAW1M496_POPJA</name>
<dbReference type="PANTHER" id="PTHR12236:SF76">
    <property type="entry name" value="ADULT-SPECIFIC CUTICULAR PROTEIN ACP-20-LIKE PROTEIN"/>
    <property type="match status" value="1"/>
</dbReference>
<dbReference type="Proteomes" id="UP001458880">
    <property type="component" value="Unassembled WGS sequence"/>
</dbReference>
<organism evidence="4 5">
    <name type="scientific">Popillia japonica</name>
    <name type="common">Japanese beetle</name>
    <dbReference type="NCBI Taxonomy" id="7064"/>
    <lineage>
        <taxon>Eukaryota</taxon>
        <taxon>Metazoa</taxon>
        <taxon>Ecdysozoa</taxon>
        <taxon>Arthropoda</taxon>
        <taxon>Hexapoda</taxon>
        <taxon>Insecta</taxon>
        <taxon>Pterygota</taxon>
        <taxon>Neoptera</taxon>
        <taxon>Endopterygota</taxon>
        <taxon>Coleoptera</taxon>
        <taxon>Polyphaga</taxon>
        <taxon>Scarabaeiformia</taxon>
        <taxon>Scarabaeidae</taxon>
        <taxon>Rutelinae</taxon>
        <taxon>Popillia</taxon>
    </lineage>
</organism>
<dbReference type="PRINTS" id="PR00369">
    <property type="entry name" value="FLAVODOXIN"/>
</dbReference>
<dbReference type="InterPro" id="IPR031311">
    <property type="entry name" value="CHIT_BIND_RR_consensus"/>
</dbReference>
<evidence type="ECO:0000313" key="4">
    <source>
        <dbReference type="EMBL" id="KAK9739575.1"/>
    </source>
</evidence>
<dbReference type="PROSITE" id="PS51155">
    <property type="entry name" value="CHIT_BIND_RR_2"/>
    <property type="match status" value="1"/>
</dbReference>
<dbReference type="GO" id="GO:0031012">
    <property type="term" value="C:extracellular matrix"/>
    <property type="evidence" value="ECO:0007669"/>
    <property type="project" value="TreeGrafter"/>
</dbReference>
<keyword evidence="5" id="KW-1185">Reference proteome</keyword>
<sequence>MKNFWRFLLRKNLAKDSLTNLRYAVLGLGDSSYVRFNFAAKRLHKRLMQLGAQAVLPLGLGDDQHDLGYDAVADPWVESLWSNLLTIYPLPRGIHPLSKNSIINPRWNVLLSTKVDALPVENYDSIYYSSRLPDEFYVTIKENTRTTVPSHFQARDYVDFISVVIACGFLALVQAGGHGGSSYNNTFQVVIACGFLALVQAGGHGGSSYNNNHLHAYHAEPVNDKHGHVHDYHAYPKYDFEYGVKDEHTGDHKEQHEERDGDVVKGYYTLHEPDGTIRTVHYTADKHNGFNAHVERSGHAGHPAVYGHGGPLHS</sequence>
<dbReference type="Pfam" id="PF00379">
    <property type="entry name" value="Chitin_bind_4"/>
    <property type="match status" value="1"/>
</dbReference>
<dbReference type="AlphaFoldDB" id="A0AAW1M496"/>
<comment type="caution">
    <text evidence="4">The sequence shown here is derived from an EMBL/GenBank/DDBJ whole genome shotgun (WGS) entry which is preliminary data.</text>
</comment>
<proteinExistence type="predicted"/>
<dbReference type="EMBL" id="JASPKY010000073">
    <property type="protein sequence ID" value="KAK9739575.1"/>
    <property type="molecule type" value="Genomic_DNA"/>
</dbReference>
<dbReference type="InterPro" id="IPR008254">
    <property type="entry name" value="Flavodoxin/NO_synth"/>
</dbReference>
<dbReference type="GO" id="GO:0042302">
    <property type="term" value="F:structural constituent of cuticle"/>
    <property type="evidence" value="ECO:0007669"/>
    <property type="project" value="UniProtKB-UniRule"/>
</dbReference>
<dbReference type="InterPro" id="IPR051217">
    <property type="entry name" value="Insect_Cuticle_Struc_Prot"/>
</dbReference>
<evidence type="ECO:0000313" key="5">
    <source>
        <dbReference type="Proteomes" id="UP001458880"/>
    </source>
</evidence>